<dbReference type="PANTHER" id="PTHR12110:SF21">
    <property type="entry name" value="XYLOSE ISOMERASE-LIKE TIM BARREL DOMAIN-CONTAINING PROTEIN"/>
    <property type="match status" value="1"/>
</dbReference>
<feature type="binding site" evidence="1">
    <location>
        <position position="196"/>
    </location>
    <ligand>
        <name>a divalent metal cation</name>
        <dbReference type="ChEBI" id="CHEBI:60240"/>
        <note>catalytic</note>
    </ligand>
</feature>
<dbReference type="InterPro" id="IPR013022">
    <property type="entry name" value="Xyl_isomerase-like_TIM-brl"/>
</dbReference>
<dbReference type="InterPro" id="IPR037523">
    <property type="entry name" value="VOC_core"/>
</dbReference>
<accession>A0ABV5LVH8</accession>
<dbReference type="SUPFAM" id="SSF51658">
    <property type="entry name" value="Xylose isomerase-like"/>
    <property type="match status" value="1"/>
</dbReference>
<proteinExistence type="inferred from homology"/>
<dbReference type="HAMAP" id="MF_02238">
    <property type="entry name" value="DSD"/>
    <property type="match status" value="1"/>
</dbReference>
<keyword evidence="1" id="KW-0456">Lyase</keyword>
<keyword evidence="4" id="KW-1185">Reference proteome</keyword>
<dbReference type="Proteomes" id="UP001589748">
    <property type="component" value="Unassembled WGS sequence"/>
</dbReference>
<feature type="domain" description="VOC" evidence="2">
    <location>
        <begin position="435"/>
        <end position="582"/>
    </location>
</feature>
<dbReference type="PROSITE" id="PS51819">
    <property type="entry name" value="VOC"/>
    <property type="match status" value="1"/>
</dbReference>
<comment type="catalytic activity">
    <reaction evidence="1">
        <text>3-dehydroshikimate = 3,4-dihydroxybenzoate + H2O</text>
        <dbReference type="Rhea" id="RHEA:24848"/>
        <dbReference type="ChEBI" id="CHEBI:15377"/>
        <dbReference type="ChEBI" id="CHEBI:16630"/>
        <dbReference type="ChEBI" id="CHEBI:36241"/>
        <dbReference type="EC" id="4.2.1.118"/>
    </reaction>
</comment>
<dbReference type="EC" id="4.2.1.118" evidence="1"/>
<comment type="pathway">
    <text evidence="1">Aromatic compound metabolism; 3,4-dihydroxybenzoate biosynthesis.</text>
</comment>
<organism evidence="3 4">
    <name type="scientific">Kineococcus gynurae</name>
    <dbReference type="NCBI Taxonomy" id="452979"/>
    <lineage>
        <taxon>Bacteria</taxon>
        <taxon>Bacillati</taxon>
        <taxon>Actinomycetota</taxon>
        <taxon>Actinomycetes</taxon>
        <taxon>Kineosporiales</taxon>
        <taxon>Kineosporiaceae</taxon>
        <taxon>Kineococcus</taxon>
    </lineage>
</organism>
<comment type="caution">
    <text evidence="3">The sequence shown here is derived from an EMBL/GenBank/DDBJ whole genome shotgun (WGS) entry which is preliminary data.</text>
</comment>
<feature type="binding site" evidence="1">
    <location>
        <position position="438"/>
    </location>
    <ligand>
        <name>Mg(2+)</name>
        <dbReference type="ChEBI" id="CHEBI:18420"/>
    </ligand>
</feature>
<dbReference type="Gene3D" id="3.20.20.150">
    <property type="entry name" value="Divalent-metal-dependent TIM barrel enzymes"/>
    <property type="match status" value="1"/>
</dbReference>
<dbReference type="InterPro" id="IPR036237">
    <property type="entry name" value="Xyl_isomerase-like_sf"/>
</dbReference>
<reference evidence="3 4" key="1">
    <citation type="submission" date="2024-09" db="EMBL/GenBank/DDBJ databases">
        <authorList>
            <person name="Sun Q."/>
            <person name="Mori K."/>
        </authorList>
    </citation>
    <scope>NUCLEOTIDE SEQUENCE [LARGE SCALE GENOMIC DNA]</scope>
    <source>
        <strain evidence="3 4">TISTR 1856</strain>
    </source>
</reference>
<dbReference type="InterPro" id="IPR029068">
    <property type="entry name" value="Glyas_Bleomycin-R_OHBP_Dase"/>
</dbReference>
<dbReference type="InterPro" id="IPR050312">
    <property type="entry name" value="IolE/XylAMocC-like"/>
</dbReference>
<evidence type="ECO:0000256" key="1">
    <source>
        <dbReference type="HAMAP-Rule" id="MF_02238"/>
    </source>
</evidence>
<comment type="cofactor">
    <cofactor evidence="1">
        <name>a divalent metal cation</name>
        <dbReference type="ChEBI" id="CHEBI:60240"/>
    </cofactor>
</comment>
<feature type="binding site" evidence="1">
    <location>
        <position position="170"/>
    </location>
    <ligand>
        <name>a divalent metal cation</name>
        <dbReference type="ChEBI" id="CHEBI:60240"/>
        <note>catalytic</note>
    </ligand>
</feature>
<protein>
    <recommendedName>
        <fullName evidence="1">3-dehydroshikimate dehydratase</fullName>
        <shortName evidence="1">DSD</shortName>
        <ecNumber evidence="1">4.2.1.118</ecNumber>
    </recommendedName>
</protein>
<sequence>MPAQRVETSIATVCLSGTLPEKIDAAAAAGFDAVEIFEPDLLGCPSSPAEIARRVAGAGLRTSLYQPFRDPDHTDPARLPVIRERLRRKAALTRELGTDLVLVCSSVHPHAVREDDRLAEQLHALGAVAAEQGVRLAYEALAWGTHVKDYRHSLRVARRAAHPNVGVCLDSFHVLSRGDDPGGLGWARAEELLFLQLADAPRLSMDVLPWSRHHRLFPGQGGFDLVGFVDAVLAAGYTGPLSLEVFNDVFRQSDPRATALDAMRSLRHLAEGVDRSTGEAGTAVALPTPPRPLHWAFAEIGGAPGAAADGARRTLEQLGFYQEGQHQSGPITLWRSGSVRVVVNARGTGGARLTSLGLRVPEPGAAAARARGLLAPVVTRSVGPGEVDIPSVTAPDGTWLQFCDLENSWLQDFFPLCAADAEVAAERPAALVFGGVDHIALPQGFGGFDRAALFLSAVLDLQPTAVVDIAGPDGLVRSRALLPPVADEGGGVRLVLNVAPSNALLRGRTGGGGHLALVSSDAVAAAAEFRSRGGRVLDVPGNYYDDLEARGVLDPGTLARLRENSVLYDVDEHGELLHFFTANLGPDLFLEVVQRIGGYRGFGAGNAAVRLLAQTAAAEVAGTAPGAGGPA</sequence>
<dbReference type="SUPFAM" id="SSF54593">
    <property type="entry name" value="Glyoxalase/Bleomycin resistance protein/Dihydroxybiphenyl dioxygenase"/>
    <property type="match status" value="1"/>
</dbReference>
<feature type="binding site" evidence="1">
    <location>
        <position position="591"/>
    </location>
    <ligand>
        <name>Mg(2+)</name>
        <dbReference type="ChEBI" id="CHEBI:18420"/>
    </ligand>
</feature>
<evidence type="ECO:0000259" key="2">
    <source>
        <dbReference type="PROSITE" id="PS51819"/>
    </source>
</evidence>
<name>A0ABV5LVH8_9ACTN</name>
<dbReference type="Gene3D" id="3.10.180.10">
    <property type="entry name" value="2,3-Dihydroxybiphenyl 1,2-Dioxygenase, domain 1"/>
    <property type="match status" value="2"/>
</dbReference>
<feature type="binding site" evidence="1">
    <location>
        <position position="244"/>
    </location>
    <ligand>
        <name>a divalent metal cation</name>
        <dbReference type="ChEBI" id="CHEBI:60240"/>
        <note>catalytic</note>
    </ligand>
</feature>
<feature type="binding site" evidence="1">
    <location>
        <position position="139"/>
    </location>
    <ligand>
        <name>a divalent metal cation</name>
        <dbReference type="ChEBI" id="CHEBI:60240"/>
        <note>catalytic</note>
    </ligand>
</feature>
<dbReference type="RefSeq" id="WP_380137486.1">
    <property type="nucleotide sequence ID" value="NZ_JBHLUI010000008.1"/>
</dbReference>
<feature type="binding site" evidence="1">
    <location>
        <position position="514"/>
    </location>
    <ligand>
        <name>Mg(2+)</name>
        <dbReference type="ChEBI" id="CHEBI:18420"/>
    </ligand>
</feature>
<dbReference type="Pfam" id="PF01261">
    <property type="entry name" value="AP_endonuc_2"/>
    <property type="match status" value="1"/>
</dbReference>
<dbReference type="InterPro" id="IPR043700">
    <property type="entry name" value="DSD"/>
</dbReference>
<evidence type="ECO:0000313" key="4">
    <source>
        <dbReference type="Proteomes" id="UP001589748"/>
    </source>
</evidence>
<comment type="function">
    <text evidence="1">Catalyzes the conversion of 3-dehydroshikimate to protocatechuate (3,4-dihydroxybenzoate), a common intermediate of quinate and shikimate degradation pathways.</text>
</comment>
<comment type="similarity">
    <text evidence="1">Belongs to the bacterial two-domain DSD family.</text>
</comment>
<dbReference type="EMBL" id="JBHMDM010000007">
    <property type="protein sequence ID" value="MFB9378054.1"/>
    <property type="molecule type" value="Genomic_DNA"/>
</dbReference>
<evidence type="ECO:0000313" key="3">
    <source>
        <dbReference type="EMBL" id="MFB9378054.1"/>
    </source>
</evidence>
<dbReference type="PANTHER" id="PTHR12110">
    <property type="entry name" value="HYDROXYPYRUVATE ISOMERASE"/>
    <property type="match status" value="1"/>
</dbReference>
<gene>
    <name evidence="3" type="ORF">ACFFVI_13865</name>
</gene>
<keyword evidence="1" id="KW-0479">Metal-binding</keyword>